<dbReference type="Gene3D" id="1.25.10.10">
    <property type="entry name" value="Leucine-rich Repeat Variant"/>
    <property type="match status" value="1"/>
</dbReference>
<sequence>MSETYDWNRLFHAYAVATDTPAHLDALVAADETAFSTAMEHLYGAVLHQGTIYPATAPAVAAVAQSVSFWSADADRKTASARLPALVDFLDAAGDSLTLVGELFADEGEVVSPSDEEEREFFEALASDDEEESEEAWASPVAGVLMALAVPALRQQTHPVLEGLLQLMRSDTTAHKAGAVSALARWNGNSTAPYQRRVVAALRSFADSATERDDRAAAVLALGTVGADVSAWLADADPAIRACAALYLPRSGQAAEELVRALTRPDEVDQWFGRRPSSFPMHVRFALLNSLLQRETSFAAVLPAAVATAQLSTPYTADNDWGPLLRAAFPEVEFVPGEYPPLPENIGAPQRQFLAALVANESLWGTNVGNAGLAFMRVGLPYDRQAIAVLLEDGAGGE</sequence>
<dbReference type="RefSeq" id="WP_072846434.1">
    <property type="nucleotide sequence ID" value="NZ_FNAB01000018.1"/>
</dbReference>
<name>A0A1G7D6E2_9NOCA</name>
<dbReference type="InterPro" id="IPR011989">
    <property type="entry name" value="ARM-like"/>
</dbReference>
<dbReference type="SUPFAM" id="SSF48371">
    <property type="entry name" value="ARM repeat"/>
    <property type="match status" value="1"/>
</dbReference>
<keyword evidence="2" id="KW-1185">Reference proteome</keyword>
<proteinExistence type="predicted"/>
<dbReference type="AlphaFoldDB" id="A0A1G7D6E2"/>
<organism evidence="1 2">
    <name type="scientific">Rhodococcus tukisamuensis</name>
    <dbReference type="NCBI Taxonomy" id="168276"/>
    <lineage>
        <taxon>Bacteria</taxon>
        <taxon>Bacillati</taxon>
        <taxon>Actinomycetota</taxon>
        <taxon>Actinomycetes</taxon>
        <taxon>Mycobacteriales</taxon>
        <taxon>Nocardiaceae</taxon>
        <taxon>Rhodococcus</taxon>
    </lineage>
</organism>
<protein>
    <recommendedName>
        <fullName evidence="3">HEAT repeat-containing protein</fullName>
    </recommendedName>
</protein>
<dbReference type="InterPro" id="IPR016024">
    <property type="entry name" value="ARM-type_fold"/>
</dbReference>
<accession>A0A1G7D6E2</accession>
<gene>
    <name evidence="1" type="ORF">SAMN05444580_11842</name>
</gene>
<evidence type="ECO:0000313" key="2">
    <source>
        <dbReference type="Proteomes" id="UP000199417"/>
    </source>
</evidence>
<evidence type="ECO:0008006" key="3">
    <source>
        <dbReference type="Google" id="ProtNLM"/>
    </source>
</evidence>
<evidence type="ECO:0000313" key="1">
    <source>
        <dbReference type="EMBL" id="SDE47214.1"/>
    </source>
</evidence>
<dbReference type="Proteomes" id="UP000199417">
    <property type="component" value="Unassembled WGS sequence"/>
</dbReference>
<reference evidence="1 2" key="1">
    <citation type="submission" date="2016-10" db="EMBL/GenBank/DDBJ databases">
        <authorList>
            <person name="de Groot N.N."/>
        </authorList>
    </citation>
    <scope>NUCLEOTIDE SEQUENCE [LARGE SCALE GENOMIC DNA]</scope>
    <source>
        <strain evidence="1 2">JCM 11308</strain>
    </source>
</reference>
<dbReference type="STRING" id="168276.SAMN05444580_11842"/>
<dbReference type="EMBL" id="FNAB01000018">
    <property type="protein sequence ID" value="SDE47214.1"/>
    <property type="molecule type" value="Genomic_DNA"/>
</dbReference>